<comment type="caution">
    <text evidence="2">The sequence shown here is derived from an EMBL/GenBank/DDBJ whole genome shotgun (WGS) entry which is preliminary data.</text>
</comment>
<dbReference type="AlphaFoldDB" id="A0A2S4V232"/>
<keyword evidence="3" id="KW-1185">Reference proteome</keyword>
<evidence type="ECO:0000313" key="3">
    <source>
        <dbReference type="Proteomes" id="UP000239156"/>
    </source>
</evidence>
<evidence type="ECO:0000256" key="1">
    <source>
        <dbReference type="SAM" id="MobiDB-lite"/>
    </source>
</evidence>
<protein>
    <submittedName>
        <fullName evidence="2">Uncharacterized protein</fullName>
    </submittedName>
</protein>
<feature type="region of interest" description="Disordered" evidence="1">
    <location>
        <begin position="77"/>
        <end position="113"/>
    </location>
</feature>
<gene>
    <name evidence="2" type="ORF">PSTT_10986</name>
</gene>
<dbReference type="EMBL" id="PKSL01000123">
    <property type="protein sequence ID" value="POW03589.1"/>
    <property type="molecule type" value="Genomic_DNA"/>
</dbReference>
<reference evidence="2" key="1">
    <citation type="submission" date="2017-12" db="EMBL/GenBank/DDBJ databases">
        <title>Gene loss provides genomic basis for host adaptation in cereal stripe rust fungi.</title>
        <authorList>
            <person name="Xia C."/>
        </authorList>
    </citation>
    <scope>NUCLEOTIDE SEQUENCE [LARGE SCALE GENOMIC DNA]</scope>
    <source>
        <strain evidence="2">93-210</strain>
    </source>
</reference>
<feature type="compositionally biased region" description="Basic and acidic residues" evidence="1">
    <location>
        <begin position="90"/>
        <end position="101"/>
    </location>
</feature>
<feature type="region of interest" description="Disordered" evidence="1">
    <location>
        <begin position="1"/>
        <end position="25"/>
    </location>
</feature>
<organism evidence="2 3">
    <name type="scientific">Puccinia striiformis</name>
    <dbReference type="NCBI Taxonomy" id="27350"/>
    <lineage>
        <taxon>Eukaryota</taxon>
        <taxon>Fungi</taxon>
        <taxon>Dikarya</taxon>
        <taxon>Basidiomycota</taxon>
        <taxon>Pucciniomycotina</taxon>
        <taxon>Pucciniomycetes</taxon>
        <taxon>Pucciniales</taxon>
        <taxon>Pucciniaceae</taxon>
        <taxon>Puccinia</taxon>
    </lineage>
</organism>
<proteinExistence type="predicted"/>
<evidence type="ECO:0000313" key="2">
    <source>
        <dbReference type="EMBL" id="POW03589.1"/>
    </source>
</evidence>
<dbReference type="Proteomes" id="UP000239156">
    <property type="component" value="Unassembled WGS sequence"/>
</dbReference>
<feature type="compositionally biased region" description="Basic residues" evidence="1">
    <location>
        <begin position="1"/>
        <end position="20"/>
    </location>
</feature>
<name>A0A2S4V232_9BASI</name>
<sequence>MRMRMKREKGKRKREWRARKGASGSNRNWKLDVKWTCHGEFQQYTVQLALFKPNPADEVKHGKKAEMLAKQAAHKLMLKESKSQKRKSANNKDSKPDEGASLRKSTRRTGTMCLPHAEYLRKIQTDQNRLRPIPPVFIFRSAKAPL</sequence>
<dbReference type="VEuPathDB" id="FungiDB:PSTT_10986"/>
<accession>A0A2S4V232</accession>